<keyword evidence="2" id="KW-1185">Reference proteome</keyword>
<dbReference type="RefSeq" id="WP_310024618.1">
    <property type="nucleotide sequence ID" value="NZ_JAVDVI010000002.1"/>
</dbReference>
<dbReference type="EMBL" id="JAVDVI010000002">
    <property type="protein sequence ID" value="MDR6966813.1"/>
    <property type="molecule type" value="Genomic_DNA"/>
</dbReference>
<sequence>MKLSLFIIIFVCLGCSKNVYQIDKNAKLEPQFSLDATQFSNEDVIIRSCMKLEKVVFLSDHKSNEEEIKTKKESIQK</sequence>
<comment type="caution">
    <text evidence="1">The sequence shown here is derived from an EMBL/GenBank/DDBJ whole genome shotgun (WGS) entry which is preliminary data.</text>
</comment>
<evidence type="ECO:0008006" key="3">
    <source>
        <dbReference type="Google" id="ProtNLM"/>
    </source>
</evidence>
<organism evidence="1 2">
    <name type="scientific">Flavobacterium arsenatis</name>
    <dbReference type="NCBI Taxonomy" id="1484332"/>
    <lineage>
        <taxon>Bacteria</taxon>
        <taxon>Pseudomonadati</taxon>
        <taxon>Bacteroidota</taxon>
        <taxon>Flavobacteriia</taxon>
        <taxon>Flavobacteriales</taxon>
        <taxon>Flavobacteriaceae</taxon>
        <taxon>Flavobacterium</taxon>
    </lineage>
</organism>
<accession>A0ABU1TLR7</accession>
<dbReference type="Proteomes" id="UP001255185">
    <property type="component" value="Unassembled WGS sequence"/>
</dbReference>
<protein>
    <recommendedName>
        <fullName evidence="3">Lipoprotein</fullName>
    </recommendedName>
</protein>
<proteinExistence type="predicted"/>
<evidence type="ECO:0000313" key="2">
    <source>
        <dbReference type="Proteomes" id="UP001255185"/>
    </source>
</evidence>
<gene>
    <name evidence="1" type="ORF">J2X31_000811</name>
</gene>
<name>A0ABU1TLR7_9FLAO</name>
<reference evidence="1 2" key="1">
    <citation type="submission" date="2023-07" db="EMBL/GenBank/DDBJ databases">
        <title>Sorghum-associated microbial communities from plants grown in Nebraska, USA.</title>
        <authorList>
            <person name="Schachtman D."/>
        </authorList>
    </citation>
    <scope>NUCLEOTIDE SEQUENCE [LARGE SCALE GENOMIC DNA]</scope>
    <source>
        <strain evidence="1 2">3773</strain>
    </source>
</reference>
<evidence type="ECO:0000313" key="1">
    <source>
        <dbReference type="EMBL" id="MDR6966813.1"/>
    </source>
</evidence>